<feature type="compositionally biased region" description="Low complexity" evidence="1">
    <location>
        <begin position="95"/>
        <end position="121"/>
    </location>
</feature>
<feature type="compositionally biased region" description="Polar residues" evidence="1">
    <location>
        <begin position="56"/>
        <end position="68"/>
    </location>
</feature>
<comment type="caution">
    <text evidence="2">The sequence shown here is derived from an EMBL/GenBank/DDBJ whole genome shotgun (WGS) entry which is preliminary data.</text>
</comment>
<feature type="compositionally biased region" description="Low complexity" evidence="1">
    <location>
        <begin position="70"/>
        <end position="84"/>
    </location>
</feature>
<sequence>MDKVDDDTATAARQQIKELRHKNPDFTESELEALFAVLCTKADAPRVSAEPEPELSSATPFPTVTATSLDVDANNADDMPAMAPQLAEGERGEAESGTGSASSRAAAICGPSSEATAASSSEDIRELNFGPDERLATSLLLQEIQRARPDLMKAGLSRARAQAPASPTRSDAHSMDLDKEEDMMMHPSLP</sequence>
<feature type="compositionally biased region" description="Basic and acidic residues" evidence="1">
    <location>
        <begin position="15"/>
        <end position="25"/>
    </location>
</feature>
<gene>
    <name evidence="2" type="ORF">TRAPUB_10751</name>
</gene>
<reference evidence="2 3" key="1">
    <citation type="submission" date="2016-10" db="EMBL/GenBank/DDBJ databases">
        <title>Genome sequence of the basidiomycete white-rot fungus Trametes pubescens.</title>
        <authorList>
            <person name="Makela M.R."/>
            <person name="Granchi Z."/>
            <person name="Peng M."/>
            <person name="De Vries R.P."/>
            <person name="Grigoriev I."/>
            <person name="Riley R."/>
            <person name="Hilden K."/>
        </authorList>
    </citation>
    <scope>NUCLEOTIDE SEQUENCE [LARGE SCALE GENOMIC DNA]</scope>
    <source>
        <strain evidence="2 3">FBCC735</strain>
    </source>
</reference>
<evidence type="ECO:0000313" key="2">
    <source>
        <dbReference type="EMBL" id="OJT12723.1"/>
    </source>
</evidence>
<feature type="region of interest" description="Disordered" evidence="1">
    <location>
        <begin position="152"/>
        <end position="190"/>
    </location>
</feature>
<evidence type="ECO:0000256" key="1">
    <source>
        <dbReference type="SAM" id="MobiDB-lite"/>
    </source>
</evidence>
<dbReference type="Proteomes" id="UP000184267">
    <property type="component" value="Unassembled WGS sequence"/>
</dbReference>
<evidence type="ECO:0000313" key="3">
    <source>
        <dbReference type="Proteomes" id="UP000184267"/>
    </source>
</evidence>
<proteinExistence type="predicted"/>
<accession>A0A1M2VYT0</accession>
<dbReference type="EMBL" id="MNAD01000453">
    <property type="protein sequence ID" value="OJT12723.1"/>
    <property type="molecule type" value="Genomic_DNA"/>
</dbReference>
<feature type="region of interest" description="Disordered" evidence="1">
    <location>
        <begin position="1"/>
        <end position="27"/>
    </location>
</feature>
<protein>
    <submittedName>
        <fullName evidence="2">Uncharacterized protein</fullName>
    </submittedName>
</protein>
<feature type="region of interest" description="Disordered" evidence="1">
    <location>
        <begin position="45"/>
        <end position="125"/>
    </location>
</feature>
<name>A0A1M2VYT0_TRAPU</name>
<dbReference type="AlphaFoldDB" id="A0A1M2VYT0"/>
<keyword evidence="3" id="KW-1185">Reference proteome</keyword>
<organism evidence="2 3">
    <name type="scientific">Trametes pubescens</name>
    <name type="common">White-rot fungus</name>
    <dbReference type="NCBI Taxonomy" id="154538"/>
    <lineage>
        <taxon>Eukaryota</taxon>
        <taxon>Fungi</taxon>
        <taxon>Dikarya</taxon>
        <taxon>Basidiomycota</taxon>
        <taxon>Agaricomycotina</taxon>
        <taxon>Agaricomycetes</taxon>
        <taxon>Polyporales</taxon>
        <taxon>Polyporaceae</taxon>
        <taxon>Trametes</taxon>
    </lineage>
</organism>